<dbReference type="Proteomes" id="UP001160625">
    <property type="component" value="Unassembled WGS sequence"/>
</dbReference>
<keyword evidence="3" id="KW-1185">Reference proteome</keyword>
<feature type="region of interest" description="Disordered" evidence="1">
    <location>
        <begin position="23"/>
        <end position="49"/>
    </location>
</feature>
<dbReference type="RefSeq" id="WP_281043490.1">
    <property type="nucleotide sequence ID" value="NZ_JARYGZ010000001.1"/>
</dbReference>
<sequence>MQTASELTLKGLVKVDMPRFRSLHQPEKGLSPRAARKSGYARLERSGVD</sequence>
<evidence type="ECO:0000256" key="1">
    <source>
        <dbReference type="SAM" id="MobiDB-lite"/>
    </source>
</evidence>
<organism evidence="2 3">
    <name type="scientific">Sphingomonas oryzagri</name>
    <dbReference type="NCBI Taxonomy" id="3042314"/>
    <lineage>
        <taxon>Bacteria</taxon>
        <taxon>Pseudomonadati</taxon>
        <taxon>Pseudomonadota</taxon>
        <taxon>Alphaproteobacteria</taxon>
        <taxon>Sphingomonadales</taxon>
        <taxon>Sphingomonadaceae</taxon>
        <taxon>Sphingomonas</taxon>
    </lineage>
</organism>
<gene>
    <name evidence="2" type="ORF">QGN17_05485</name>
</gene>
<comment type="caution">
    <text evidence="2">The sequence shown here is derived from an EMBL/GenBank/DDBJ whole genome shotgun (WGS) entry which is preliminary data.</text>
</comment>
<protein>
    <recommendedName>
        <fullName evidence="4">Transposase</fullName>
    </recommendedName>
</protein>
<accession>A0ABT6MYN7</accession>
<evidence type="ECO:0008006" key="4">
    <source>
        <dbReference type="Google" id="ProtNLM"/>
    </source>
</evidence>
<dbReference type="EMBL" id="JARYGZ010000001">
    <property type="protein sequence ID" value="MDH7638175.1"/>
    <property type="molecule type" value="Genomic_DNA"/>
</dbReference>
<evidence type="ECO:0000313" key="3">
    <source>
        <dbReference type="Proteomes" id="UP001160625"/>
    </source>
</evidence>
<name>A0ABT6MYN7_9SPHN</name>
<reference evidence="2" key="1">
    <citation type="submission" date="2023-04" db="EMBL/GenBank/DDBJ databases">
        <title>Sphingomonas sp. MAHUQ-71 isolated from rice field.</title>
        <authorList>
            <person name="Huq M.A."/>
        </authorList>
    </citation>
    <scope>NUCLEOTIDE SEQUENCE</scope>
    <source>
        <strain evidence="2">MAHUQ-71</strain>
    </source>
</reference>
<proteinExistence type="predicted"/>
<evidence type="ECO:0000313" key="2">
    <source>
        <dbReference type="EMBL" id="MDH7638175.1"/>
    </source>
</evidence>